<dbReference type="Proteomes" id="UP000825729">
    <property type="component" value="Unassembled WGS sequence"/>
</dbReference>
<feature type="compositionally biased region" description="Basic and acidic residues" evidence="5">
    <location>
        <begin position="102"/>
        <end position="111"/>
    </location>
</feature>
<evidence type="ECO:0000256" key="3">
    <source>
        <dbReference type="ARBA" id="ARBA00022833"/>
    </source>
</evidence>
<feature type="compositionally biased region" description="Basic and acidic residues" evidence="5">
    <location>
        <begin position="899"/>
        <end position="920"/>
    </location>
</feature>
<comment type="caution">
    <text evidence="7">The sequence shown here is derived from an EMBL/GenBank/DDBJ whole genome shotgun (WGS) entry which is preliminary data.</text>
</comment>
<dbReference type="AlphaFoldDB" id="A0AAV7E6H3"/>
<feature type="domain" description="RanBP2-type" evidence="6">
    <location>
        <begin position="397"/>
        <end position="426"/>
    </location>
</feature>
<feature type="compositionally biased region" description="Basic and acidic residues" evidence="5">
    <location>
        <begin position="793"/>
        <end position="803"/>
    </location>
</feature>
<organism evidence="7 8">
    <name type="scientific">Aristolochia fimbriata</name>
    <name type="common">White veined hardy Dutchman's pipe vine</name>
    <dbReference type="NCBI Taxonomy" id="158543"/>
    <lineage>
        <taxon>Eukaryota</taxon>
        <taxon>Viridiplantae</taxon>
        <taxon>Streptophyta</taxon>
        <taxon>Embryophyta</taxon>
        <taxon>Tracheophyta</taxon>
        <taxon>Spermatophyta</taxon>
        <taxon>Magnoliopsida</taxon>
        <taxon>Magnoliidae</taxon>
        <taxon>Piperales</taxon>
        <taxon>Aristolochiaceae</taxon>
        <taxon>Aristolochia</taxon>
    </lineage>
</organism>
<evidence type="ECO:0000259" key="6">
    <source>
        <dbReference type="PROSITE" id="PS50199"/>
    </source>
</evidence>
<reference evidence="7 8" key="1">
    <citation type="submission" date="2021-07" db="EMBL/GenBank/DDBJ databases">
        <title>The Aristolochia fimbriata genome: insights into angiosperm evolution, floral development and chemical biosynthesis.</title>
        <authorList>
            <person name="Jiao Y."/>
        </authorList>
    </citation>
    <scope>NUCLEOTIDE SEQUENCE [LARGE SCALE GENOMIC DNA]</scope>
    <source>
        <strain evidence="7">IBCAS-2021</strain>
        <tissue evidence="7">Leaf</tissue>
    </source>
</reference>
<dbReference type="GO" id="GO:0003729">
    <property type="term" value="F:mRNA binding"/>
    <property type="evidence" value="ECO:0007669"/>
    <property type="project" value="TreeGrafter"/>
</dbReference>
<dbReference type="Gene3D" id="4.10.1060.10">
    <property type="entry name" value="Zinc finger, RanBP2-type"/>
    <property type="match status" value="2"/>
</dbReference>
<feature type="compositionally biased region" description="Polar residues" evidence="5">
    <location>
        <begin position="712"/>
        <end position="725"/>
    </location>
</feature>
<feature type="compositionally biased region" description="Acidic residues" evidence="5">
    <location>
        <begin position="536"/>
        <end position="547"/>
    </location>
</feature>
<evidence type="ECO:0000256" key="2">
    <source>
        <dbReference type="ARBA" id="ARBA00022771"/>
    </source>
</evidence>
<evidence type="ECO:0000256" key="5">
    <source>
        <dbReference type="SAM" id="MobiDB-lite"/>
    </source>
</evidence>
<keyword evidence="3" id="KW-0862">Zinc</keyword>
<dbReference type="PANTHER" id="PTHR23111">
    <property type="entry name" value="ZINC FINGER PROTEIN"/>
    <property type="match status" value="1"/>
</dbReference>
<dbReference type="GO" id="GO:0005737">
    <property type="term" value="C:cytoplasm"/>
    <property type="evidence" value="ECO:0007669"/>
    <property type="project" value="TreeGrafter"/>
</dbReference>
<name>A0AAV7E6H3_ARIFI</name>
<feature type="region of interest" description="Disordered" evidence="5">
    <location>
        <begin position="332"/>
        <end position="360"/>
    </location>
</feature>
<keyword evidence="1" id="KW-0479">Metal-binding</keyword>
<dbReference type="InterPro" id="IPR036443">
    <property type="entry name" value="Znf_RanBP2_sf"/>
</dbReference>
<feature type="region of interest" description="Disordered" evidence="5">
    <location>
        <begin position="102"/>
        <end position="126"/>
    </location>
</feature>
<feature type="compositionally biased region" description="Acidic residues" evidence="5">
    <location>
        <begin position="570"/>
        <end position="582"/>
    </location>
</feature>
<keyword evidence="8" id="KW-1185">Reference proteome</keyword>
<feature type="region of interest" description="Disordered" evidence="5">
    <location>
        <begin position="484"/>
        <end position="920"/>
    </location>
</feature>
<dbReference type="GO" id="GO:0008270">
    <property type="term" value="F:zinc ion binding"/>
    <property type="evidence" value="ECO:0007669"/>
    <property type="project" value="UniProtKB-KW"/>
</dbReference>
<dbReference type="PROSITE" id="PS50199">
    <property type="entry name" value="ZF_RANBP2_2"/>
    <property type="match status" value="2"/>
</dbReference>
<evidence type="ECO:0000256" key="4">
    <source>
        <dbReference type="PROSITE-ProRule" id="PRU00322"/>
    </source>
</evidence>
<feature type="compositionally biased region" description="Basic and acidic residues" evidence="5">
    <location>
        <begin position="663"/>
        <end position="672"/>
    </location>
</feature>
<evidence type="ECO:0000313" key="7">
    <source>
        <dbReference type="EMBL" id="KAG9443725.1"/>
    </source>
</evidence>
<keyword evidence="2 4" id="KW-0863">Zinc-finger</keyword>
<feature type="compositionally biased region" description="Basic and acidic residues" evidence="5">
    <location>
        <begin position="505"/>
        <end position="520"/>
    </location>
</feature>
<feature type="domain" description="RanBP2-type" evidence="6">
    <location>
        <begin position="364"/>
        <end position="393"/>
    </location>
</feature>
<dbReference type="PANTHER" id="PTHR23111:SF29">
    <property type="entry name" value="OS07G0404300 PROTEIN"/>
    <property type="match status" value="1"/>
</dbReference>
<gene>
    <name evidence="7" type="ORF">H6P81_015065</name>
</gene>
<feature type="compositionally biased region" description="Gly residues" evidence="5">
    <location>
        <begin position="826"/>
        <end position="837"/>
    </location>
</feature>
<dbReference type="EMBL" id="JAINDJ010000006">
    <property type="protein sequence ID" value="KAG9443725.1"/>
    <property type="molecule type" value="Genomic_DNA"/>
</dbReference>
<evidence type="ECO:0000256" key="1">
    <source>
        <dbReference type="ARBA" id="ARBA00022723"/>
    </source>
</evidence>
<protein>
    <recommendedName>
        <fullName evidence="6">RanBP2-type domain-containing protein</fullName>
    </recommendedName>
</protein>
<proteinExistence type="predicted"/>
<feature type="compositionally biased region" description="Polar residues" evidence="5">
    <location>
        <begin position="550"/>
        <end position="567"/>
    </location>
</feature>
<evidence type="ECO:0000313" key="8">
    <source>
        <dbReference type="Proteomes" id="UP000825729"/>
    </source>
</evidence>
<feature type="compositionally biased region" description="Acidic residues" evidence="5">
    <location>
        <begin position="645"/>
        <end position="660"/>
    </location>
</feature>
<dbReference type="Pfam" id="PF00641">
    <property type="entry name" value="Zn_ribbon_RanBP"/>
    <property type="match status" value="2"/>
</dbReference>
<dbReference type="PROSITE" id="PS01358">
    <property type="entry name" value="ZF_RANBP2_1"/>
    <property type="match status" value="2"/>
</dbReference>
<feature type="compositionally biased region" description="Acidic residues" evidence="5">
    <location>
        <begin position="600"/>
        <end position="612"/>
    </location>
</feature>
<dbReference type="FunFam" id="4.10.1060.10:FF:000014">
    <property type="entry name" value="Putative zinc finger, RanBP2-type"/>
    <property type="match status" value="1"/>
</dbReference>
<accession>A0AAV7E6H3</accession>
<feature type="compositionally biased region" description="Acidic residues" evidence="5">
    <location>
        <begin position="685"/>
        <end position="699"/>
    </location>
</feature>
<dbReference type="SMART" id="SM00547">
    <property type="entry name" value="ZnF_RBZ"/>
    <property type="match status" value="2"/>
</dbReference>
<dbReference type="SUPFAM" id="SSF90209">
    <property type="entry name" value="Ran binding protein zinc finger-like"/>
    <property type="match status" value="1"/>
</dbReference>
<feature type="compositionally biased region" description="Basic and acidic residues" evidence="5">
    <location>
        <begin position="738"/>
        <end position="750"/>
    </location>
</feature>
<feature type="compositionally biased region" description="Polar residues" evidence="5">
    <location>
        <begin position="620"/>
        <end position="630"/>
    </location>
</feature>
<dbReference type="InterPro" id="IPR001876">
    <property type="entry name" value="Znf_RanBP2"/>
</dbReference>
<sequence length="920" mass="103842">MAWSPFSHLLRSSIRRKPVSSSRLSSLIVQARPSCFFHDCPYGNSPFSTSASPAVQSEGQSSRYPDVKSSLSARMSFVFDQIDALERENKEKDETLQRIRAWRESKQKNDEPVPDTNQSVPVSANLEETGKKENLFTKKEIELVHPWSEWVEFVEQLVRQNYFDHRRKDEDQIIRELGCDEVSYFADEGFDFTRDWTTVRTACLSFGRDRFDLLRSLSRKDIQILVGSGCPSTDSKVVFSSKVLRKHVHLDEGDVCSSCNLRSTCNRGFLLTRKEDEARTLDVIRVLLTFGFDPINGSVENKSLMKMKSVKTVVRKLLHEIVKLSSVPIDPNLPPPEIKRPPPKIKQPPPPPKKRVGRDDVEMKKGDWLCPKCDFMNFAKNVVCLQCDAKRPKRQLLPGEWECPECNFLNYRRNVVCFHCEHKSPPDDYTENRSLEKPNVYTRTRTGDASRIPGIVDSYNFDFDDDESDGAEVAAFEFADSPKMANEPLLDDRAGSGGFEGQSFEAERMPRQTFSERARYAEQGQMSESSTRVGFDDFDEEEEDDVNSYEIDTSNSTYSEPKTSLRTLSDYEEPSGSEDSDDSSMKIHSRPMRKRALPASDDDDLVFGSDEELPNRTSRRSTNLASSRGKSNIRGRGPYSRSFVSDDELGLNSDYDDDMGESYTHKWNEGRKSFSRKGPMRLSDSEDELSFGSESEDGDSSQFHKKSARNRAGSTTGSRGWSNSGGDMRSRSSVVRGKTRDTYPRHDRGGYSDGFPCKNNRGARGGTYDEQRMTGRGGGASGSFRPRQGGYGNRERGRSDEFGGRYNEQRMAGRHGSSSGSYRPGQGAGYGNRGSRGNGRSSEFGDKMWKGNGRSSEFGDRMRRGNGRSSEFGDRMGRGNGRSSEFGDRMGRGNGRSSEFGDRMGRGNANDRPRRRIIER</sequence>
<feature type="compositionally biased region" description="Basic residues" evidence="5">
    <location>
        <begin position="587"/>
        <end position="596"/>
    </location>
</feature>